<evidence type="ECO:0000256" key="2">
    <source>
        <dbReference type="ARBA" id="ARBA00022448"/>
    </source>
</evidence>
<dbReference type="PANTHER" id="PTHR30333:SF1">
    <property type="entry name" value="CYTOCHROME C-TYPE PROTEIN NAPC"/>
    <property type="match status" value="1"/>
</dbReference>
<evidence type="ECO:0000256" key="7">
    <source>
        <dbReference type="ARBA" id="ARBA00023136"/>
    </source>
</evidence>
<reference evidence="9 10" key="1">
    <citation type="submission" date="2019-04" db="EMBL/GenBank/DDBJ databases">
        <title>Geobacter oryzae sp. nov., ferric-reducing bacteria isolated from paddy soil.</title>
        <authorList>
            <person name="Xu Z."/>
            <person name="Masuda Y."/>
            <person name="Itoh H."/>
            <person name="Senoo K."/>
        </authorList>
    </citation>
    <scope>NUCLEOTIDE SEQUENCE [LARGE SCALE GENOMIC DNA]</scope>
    <source>
        <strain evidence="9 10">Red111</strain>
    </source>
</reference>
<protein>
    <submittedName>
        <fullName evidence="9">Cytochrome C</fullName>
    </submittedName>
</protein>
<dbReference type="AlphaFoldDB" id="A0A4S1CDR5"/>
<dbReference type="GO" id="GO:0046872">
    <property type="term" value="F:metal ion binding"/>
    <property type="evidence" value="ECO:0007669"/>
    <property type="project" value="UniProtKB-KW"/>
</dbReference>
<evidence type="ECO:0000256" key="3">
    <source>
        <dbReference type="ARBA" id="ARBA00022617"/>
    </source>
</evidence>
<evidence type="ECO:0000256" key="6">
    <source>
        <dbReference type="ARBA" id="ARBA00023004"/>
    </source>
</evidence>
<evidence type="ECO:0000313" key="10">
    <source>
        <dbReference type="Proteomes" id="UP000306416"/>
    </source>
</evidence>
<keyword evidence="4" id="KW-0479">Metal-binding</keyword>
<gene>
    <name evidence="9" type="ORF">E4633_14615</name>
</gene>
<proteinExistence type="predicted"/>
<sequence length="452" mass="46540">MKAAKSLTAAAVLTLLASGSAFAYHDGGVAYCDGCHTMHNSSGNKAMGTGSNATQLKGVTYLLQGSDQSSTCLNCHATTSAKAGGYHIMTTDAAAGGTVPTNYTPGGDFAWVKETFNYNSHGTPTTSLGERHGHNVVAADFGITPDSTLTTAPGGNYPAANLACSSCHDPHGKYRIVDAAGTVQRPVVAGTGYNGANDVAVSLPINGSGSYGAAPTTTEAVGVYRLLGGPGYLPDSVAGVAGIQPFAALPPYAVAPATYNRSEASTDTRVAYGTGMSEWCANCHTNIHNSTANYDGGTSLIHPASSDSTLGANILANYNAYVSSGNFGGTVAGAYTSMVPFEEGTNNRANLALHAVNDGSQKGGADSNSNVMCLSCHRAHASGWDSMTRWTNKTEFLTVAGAYPGTDSTNTSAQSYGLGRTMNEVQATFYQRPATVYATYQRSLCNKCHAKD</sequence>
<keyword evidence="5" id="KW-0249">Electron transport</keyword>
<comment type="subcellular location">
    <subcellularLocation>
        <location evidence="1">Membrane</location>
    </subcellularLocation>
</comment>
<dbReference type="CDD" id="cd21555">
    <property type="entry name" value="OmcS-like"/>
    <property type="match status" value="1"/>
</dbReference>
<keyword evidence="6" id="KW-0408">Iron</keyword>
<feature type="chain" id="PRO_5020653958" evidence="8">
    <location>
        <begin position="24"/>
        <end position="452"/>
    </location>
</feature>
<keyword evidence="3" id="KW-0349">Heme</keyword>
<evidence type="ECO:0000256" key="1">
    <source>
        <dbReference type="ARBA" id="ARBA00004370"/>
    </source>
</evidence>
<dbReference type="GO" id="GO:0009055">
    <property type="term" value="F:electron transfer activity"/>
    <property type="evidence" value="ECO:0007669"/>
    <property type="project" value="TreeGrafter"/>
</dbReference>
<dbReference type="RefSeq" id="WP_135871229.1">
    <property type="nucleotide sequence ID" value="NZ_SRSC01000003.1"/>
</dbReference>
<keyword evidence="8" id="KW-0732">Signal</keyword>
<evidence type="ECO:0000256" key="4">
    <source>
        <dbReference type="ARBA" id="ARBA00022723"/>
    </source>
</evidence>
<dbReference type="EMBL" id="SRSC01000003">
    <property type="protein sequence ID" value="TGU71541.1"/>
    <property type="molecule type" value="Genomic_DNA"/>
</dbReference>
<dbReference type="PANTHER" id="PTHR30333">
    <property type="entry name" value="CYTOCHROME C-TYPE PROTEIN"/>
    <property type="match status" value="1"/>
</dbReference>
<keyword evidence="10" id="KW-1185">Reference proteome</keyword>
<dbReference type="GO" id="GO:0016020">
    <property type="term" value="C:membrane"/>
    <property type="evidence" value="ECO:0007669"/>
    <property type="project" value="UniProtKB-SubCell"/>
</dbReference>
<evidence type="ECO:0000256" key="5">
    <source>
        <dbReference type="ARBA" id="ARBA00022982"/>
    </source>
</evidence>
<dbReference type="Proteomes" id="UP000306416">
    <property type="component" value="Unassembled WGS sequence"/>
</dbReference>
<dbReference type="InterPro" id="IPR051174">
    <property type="entry name" value="Cytochrome_c-type_ET"/>
</dbReference>
<feature type="signal peptide" evidence="8">
    <location>
        <begin position="1"/>
        <end position="23"/>
    </location>
</feature>
<keyword evidence="2" id="KW-0813">Transport</keyword>
<dbReference type="GO" id="GO:0009061">
    <property type="term" value="P:anaerobic respiration"/>
    <property type="evidence" value="ECO:0007669"/>
    <property type="project" value="TreeGrafter"/>
</dbReference>
<evidence type="ECO:0000256" key="8">
    <source>
        <dbReference type="SAM" id="SignalP"/>
    </source>
</evidence>
<comment type="caution">
    <text evidence="9">The sequence shown here is derived from an EMBL/GenBank/DDBJ whole genome shotgun (WGS) entry which is preliminary data.</text>
</comment>
<evidence type="ECO:0000313" key="9">
    <source>
        <dbReference type="EMBL" id="TGU71541.1"/>
    </source>
</evidence>
<dbReference type="Gene3D" id="1.10.1130.10">
    <property type="entry name" value="Flavocytochrome C3, Chain A"/>
    <property type="match status" value="1"/>
</dbReference>
<name>A0A4S1CDR5_9BACT</name>
<organism evidence="9 10">
    <name type="scientific">Geomonas terrae</name>
    <dbReference type="NCBI Taxonomy" id="2562681"/>
    <lineage>
        <taxon>Bacteria</taxon>
        <taxon>Pseudomonadati</taxon>
        <taxon>Thermodesulfobacteriota</taxon>
        <taxon>Desulfuromonadia</taxon>
        <taxon>Geobacterales</taxon>
        <taxon>Geobacteraceae</taxon>
        <taxon>Geomonas</taxon>
    </lineage>
</organism>
<dbReference type="InterPro" id="IPR036280">
    <property type="entry name" value="Multihaem_cyt_sf"/>
</dbReference>
<keyword evidence="7" id="KW-0472">Membrane</keyword>
<accession>A0A4S1CDR5</accession>
<dbReference type="SUPFAM" id="SSF48695">
    <property type="entry name" value="Multiheme cytochromes"/>
    <property type="match status" value="2"/>
</dbReference>